<dbReference type="InterPro" id="IPR013766">
    <property type="entry name" value="Thioredoxin_domain"/>
</dbReference>
<reference evidence="3 4" key="1">
    <citation type="submission" date="2024-06" db="EMBL/GenBank/DDBJ databases">
        <authorList>
            <person name="Kaempfer P."/>
            <person name="Viver T."/>
        </authorList>
    </citation>
    <scope>NUCLEOTIDE SEQUENCE [LARGE SCALE GENOMIC DNA]</scope>
    <source>
        <strain evidence="3 4">ST-37</strain>
    </source>
</reference>
<evidence type="ECO:0000313" key="3">
    <source>
        <dbReference type="EMBL" id="MFL9835330.1"/>
    </source>
</evidence>
<feature type="signal peptide" evidence="1">
    <location>
        <begin position="1"/>
        <end position="18"/>
    </location>
</feature>
<proteinExistence type="predicted"/>
<gene>
    <name evidence="3" type="ORF">ABS765_14985</name>
</gene>
<keyword evidence="4" id="KW-1185">Reference proteome</keyword>
<evidence type="ECO:0000313" key="4">
    <source>
        <dbReference type="Proteomes" id="UP001629058"/>
    </source>
</evidence>
<sequence length="361" mass="41949">MKKIIHILLLLLIIQLHAQVPDLEKAKRKYFQANVISYTTIASYPNPETDVTSVFNVFYTIYKPQSKDFEFYSKNETSEEFYKNNSYYEVNHSEKTIYEYEKKDNQDAAIASSRLRQFGPTTLLKMKWSYIDDTQIDGKIHSHYSNIESVRQYEGKEIKVEFHIYISGNFTISKFERKSFVDGKLGQTVTYLFSNYMFFDKTTNFKVVLPKDYALKYYERQDSLKPLVKNTEAPSFKAVDITGKPVFFNQKKEKQTLLLFSSTNCGYSKIISDYILSSGFKLNPQIELIHIFGSDSKANVVRYFVNKEIGFRIIPDRKDLEQQFGINGYPILYLIDENGIITETLDGSAQVLPFLKSLTGK</sequence>
<dbReference type="RefSeq" id="WP_408091965.1">
    <property type="nucleotide sequence ID" value="NZ_JBELPY010000012.1"/>
</dbReference>
<dbReference type="SUPFAM" id="SSF52833">
    <property type="entry name" value="Thioredoxin-like"/>
    <property type="match status" value="1"/>
</dbReference>
<dbReference type="PROSITE" id="PS51352">
    <property type="entry name" value="THIOREDOXIN_2"/>
    <property type="match status" value="1"/>
</dbReference>
<accession>A0ABW8Y614</accession>
<dbReference type="InterPro" id="IPR036249">
    <property type="entry name" value="Thioredoxin-like_sf"/>
</dbReference>
<keyword evidence="1" id="KW-0732">Signal</keyword>
<feature type="domain" description="Thioredoxin" evidence="2">
    <location>
        <begin position="227"/>
        <end position="361"/>
    </location>
</feature>
<name>A0ABW8Y614_9FLAO</name>
<evidence type="ECO:0000259" key="2">
    <source>
        <dbReference type="PROSITE" id="PS51352"/>
    </source>
</evidence>
<evidence type="ECO:0000256" key="1">
    <source>
        <dbReference type="SAM" id="SignalP"/>
    </source>
</evidence>
<dbReference type="Proteomes" id="UP001629058">
    <property type="component" value="Unassembled WGS sequence"/>
</dbReference>
<feature type="chain" id="PRO_5046560210" description="Thioredoxin domain-containing protein" evidence="1">
    <location>
        <begin position="19"/>
        <end position="361"/>
    </location>
</feature>
<dbReference type="Gene3D" id="3.40.30.10">
    <property type="entry name" value="Glutaredoxin"/>
    <property type="match status" value="1"/>
</dbReference>
<dbReference type="EMBL" id="JBELPY010000012">
    <property type="protein sequence ID" value="MFL9835330.1"/>
    <property type="molecule type" value="Genomic_DNA"/>
</dbReference>
<protein>
    <recommendedName>
        <fullName evidence="2">Thioredoxin domain-containing protein</fullName>
    </recommendedName>
</protein>
<comment type="caution">
    <text evidence="3">The sequence shown here is derived from an EMBL/GenBank/DDBJ whole genome shotgun (WGS) entry which is preliminary data.</text>
</comment>
<organism evidence="3 4">
    <name type="scientific">Chryseobacterium terrae</name>
    <dbReference type="NCBI Taxonomy" id="3163299"/>
    <lineage>
        <taxon>Bacteria</taxon>
        <taxon>Pseudomonadati</taxon>
        <taxon>Bacteroidota</taxon>
        <taxon>Flavobacteriia</taxon>
        <taxon>Flavobacteriales</taxon>
        <taxon>Weeksellaceae</taxon>
        <taxon>Chryseobacterium group</taxon>
        <taxon>Chryseobacterium</taxon>
    </lineage>
</organism>